<feature type="transmembrane region" description="Helical" evidence="7">
    <location>
        <begin position="62"/>
        <end position="87"/>
    </location>
</feature>
<evidence type="ECO:0000256" key="3">
    <source>
        <dbReference type="ARBA" id="ARBA00022475"/>
    </source>
</evidence>
<reference evidence="8 9" key="1">
    <citation type="submission" date="2019-03" db="EMBL/GenBank/DDBJ databases">
        <title>Genomic Encyclopedia of Archaeal and Bacterial Type Strains, Phase II (KMG-II): from individual species to whole genera.</title>
        <authorList>
            <person name="Goeker M."/>
        </authorList>
    </citation>
    <scope>NUCLEOTIDE SEQUENCE [LARGE SCALE GENOMIC DNA]</scope>
    <source>
        <strain evidence="8 9">DSM 45499</strain>
    </source>
</reference>
<dbReference type="Proteomes" id="UP000294927">
    <property type="component" value="Unassembled WGS sequence"/>
</dbReference>
<sequence length="168" mass="16827">MTARESAGLDLARWTLRAVVGGTMIAHGVRHGRTLEGTAGWFGSIGFRQPKLQAVASSVVEVGAGAALVAGAGTPLAAAAVVGTLAVAARSVHLPNGFFVVNEGYEFVLNLSAAAVALAALGPGRFSVDRAVGVDGWGNGPGRAVLVTGLGLTAAAVQLAAFWRSPAR</sequence>
<dbReference type="EMBL" id="SOCP01000002">
    <property type="protein sequence ID" value="TDV55992.1"/>
    <property type="molecule type" value="Genomic_DNA"/>
</dbReference>
<keyword evidence="6 7" id="KW-0472">Membrane</keyword>
<dbReference type="RefSeq" id="WP_133901295.1">
    <property type="nucleotide sequence ID" value="NZ_SOCP01000002.1"/>
</dbReference>
<organism evidence="8 9">
    <name type="scientific">Actinophytocola oryzae</name>
    <dbReference type="NCBI Taxonomy" id="502181"/>
    <lineage>
        <taxon>Bacteria</taxon>
        <taxon>Bacillati</taxon>
        <taxon>Actinomycetota</taxon>
        <taxon>Actinomycetes</taxon>
        <taxon>Pseudonocardiales</taxon>
        <taxon>Pseudonocardiaceae</taxon>
    </lineage>
</organism>
<evidence type="ECO:0000313" key="9">
    <source>
        <dbReference type="Proteomes" id="UP000294927"/>
    </source>
</evidence>
<feature type="transmembrane region" description="Helical" evidence="7">
    <location>
        <begin position="107"/>
        <end position="124"/>
    </location>
</feature>
<evidence type="ECO:0000256" key="2">
    <source>
        <dbReference type="ARBA" id="ARBA00006679"/>
    </source>
</evidence>
<evidence type="ECO:0000256" key="7">
    <source>
        <dbReference type="SAM" id="Phobius"/>
    </source>
</evidence>
<comment type="similarity">
    <text evidence="2">Belongs to the DoxX family.</text>
</comment>
<proteinExistence type="inferred from homology"/>
<dbReference type="InterPro" id="IPR032808">
    <property type="entry name" value="DoxX"/>
</dbReference>
<feature type="transmembrane region" description="Helical" evidence="7">
    <location>
        <begin position="144"/>
        <end position="163"/>
    </location>
</feature>
<protein>
    <submittedName>
        <fullName evidence="8">Putative oxidoreductase</fullName>
    </submittedName>
</protein>
<comment type="subcellular location">
    <subcellularLocation>
        <location evidence="1">Cell membrane</location>
        <topology evidence="1">Multi-pass membrane protein</topology>
    </subcellularLocation>
</comment>
<dbReference type="PANTHER" id="PTHR33452:SF1">
    <property type="entry name" value="INNER MEMBRANE PROTEIN YPHA-RELATED"/>
    <property type="match status" value="1"/>
</dbReference>
<dbReference type="OrthoDB" id="346004at2"/>
<dbReference type="Pfam" id="PF07681">
    <property type="entry name" value="DoxX"/>
    <property type="match status" value="1"/>
</dbReference>
<name>A0A4R7W0S3_9PSEU</name>
<dbReference type="InterPro" id="IPR051907">
    <property type="entry name" value="DoxX-like_oxidoreductase"/>
</dbReference>
<evidence type="ECO:0000256" key="1">
    <source>
        <dbReference type="ARBA" id="ARBA00004651"/>
    </source>
</evidence>
<accession>A0A4R7W0S3</accession>
<dbReference type="AlphaFoldDB" id="A0A4R7W0S3"/>
<keyword evidence="4 7" id="KW-0812">Transmembrane</keyword>
<evidence type="ECO:0000256" key="5">
    <source>
        <dbReference type="ARBA" id="ARBA00022989"/>
    </source>
</evidence>
<evidence type="ECO:0000313" key="8">
    <source>
        <dbReference type="EMBL" id="TDV55992.1"/>
    </source>
</evidence>
<comment type="caution">
    <text evidence="8">The sequence shown here is derived from an EMBL/GenBank/DDBJ whole genome shotgun (WGS) entry which is preliminary data.</text>
</comment>
<keyword evidence="3" id="KW-1003">Cell membrane</keyword>
<evidence type="ECO:0000256" key="4">
    <source>
        <dbReference type="ARBA" id="ARBA00022692"/>
    </source>
</evidence>
<keyword evidence="9" id="KW-1185">Reference proteome</keyword>
<gene>
    <name evidence="8" type="ORF">CLV71_10253</name>
</gene>
<dbReference type="PANTHER" id="PTHR33452">
    <property type="entry name" value="OXIDOREDUCTASE CATD-RELATED"/>
    <property type="match status" value="1"/>
</dbReference>
<keyword evidence="5 7" id="KW-1133">Transmembrane helix</keyword>
<dbReference type="GO" id="GO:0005886">
    <property type="term" value="C:plasma membrane"/>
    <property type="evidence" value="ECO:0007669"/>
    <property type="project" value="UniProtKB-SubCell"/>
</dbReference>
<evidence type="ECO:0000256" key="6">
    <source>
        <dbReference type="ARBA" id="ARBA00023136"/>
    </source>
</evidence>